<feature type="domain" description="DNA ligase D 3'-phosphoesterase" evidence="1">
    <location>
        <begin position="41"/>
        <end position="128"/>
    </location>
</feature>
<evidence type="ECO:0000259" key="1">
    <source>
        <dbReference type="Pfam" id="PF13298"/>
    </source>
</evidence>
<evidence type="ECO:0000313" key="2">
    <source>
        <dbReference type="EMBL" id="NEC62616.1"/>
    </source>
</evidence>
<protein>
    <submittedName>
        <fullName evidence="2">DNA ligase</fullName>
    </submittedName>
</protein>
<keyword evidence="3" id="KW-1185">Reference proteome</keyword>
<organism evidence="2 3">
    <name type="scientific">Amycolatopsis rubida</name>
    <dbReference type="NCBI Taxonomy" id="112413"/>
    <lineage>
        <taxon>Bacteria</taxon>
        <taxon>Bacillati</taxon>
        <taxon>Actinomycetota</taxon>
        <taxon>Actinomycetes</taxon>
        <taxon>Pseudonocardiales</taxon>
        <taxon>Pseudonocardiaceae</taxon>
        <taxon>Amycolatopsis</taxon>
    </lineage>
</organism>
<dbReference type="PANTHER" id="PTHR39465:SF1">
    <property type="entry name" value="DNA LIGASE D 3'-PHOSPHOESTERASE DOMAIN-CONTAINING PROTEIN"/>
    <property type="match status" value="1"/>
</dbReference>
<reference evidence="2 3" key="1">
    <citation type="submission" date="2020-01" db="EMBL/GenBank/DDBJ databases">
        <title>Insect and environment-associated Actinomycetes.</title>
        <authorList>
            <person name="Currrie C."/>
            <person name="Chevrette M."/>
            <person name="Carlson C."/>
            <person name="Stubbendieck R."/>
            <person name="Wendt-Pienkowski E."/>
        </authorList>
    </citation>
    <scope>NUCLEOTIDE SEQUENCE [LARGE SCALE GENOMIC DNA]</scope>
    <source>
        <strain evidence="2 3">SID8386</strain>
    </source>
</reference>
<evidence type="ECO:0000313" key="3">
    <source>
        <dbReference type="Proteomes" id="UP000470404"/>
    </source>
</evidence>
<sequence length="167" mass="18356">MSSKGRLAEYRAKRGLRRRLEPGGGRANAEPVFLVQRCDAFDFRPEIGGVLVSWPVPKCPSLNPSDGRLAIRAGDHPLDYARFEGSVPAGEYGGGTVIGRDTGTFELALEEGVGLHGEKLRGAFSLLRRDSSGQEQWRLRKKDDEGADCRRKLAKTQLTGCTNRDLE</sequence>
<gene>
    <name evidence="2" type="ORF">G3I59_45230</name>
</gene>
<dbReference type="InterPro" id="IPR014144">
    <property type="entry name" value="LigD_PE_domain"/>
</dbReference>
<keyword evidence="2" id="KW-0436">Ligase</keyword>
<accession>A0ABX0C4F1</accession>
<dbReference type="PANTHER" id="PTHR39465">
    <property type="entry name" value="DNA LIGASE D, 3'-PHOSPHOESTERASE DOMAIN"/>
    <property type="match status" value="1"/>
</dbReference>
<name>A0ABX0C4F1_9PSEU</name>
<dbReference type="GO" id="GO:0016874">
    <property type="term" value="F:ligase activity"/>
    <property type="evidence" value="ECO:0007669"/>
    <property type="project" value="UniProtKB-KW"/>
</dbReference>
<dbReference type="RefSeq" id="WP_067590383.1">
    <property type="nucleotide sequence ID" value="NZ_JAAGNC010000215.1"/>
</dbReference>
<comment type="caution">
    <text evidence="2">The sequence shown here is derived from an EMBL/GenBank/DDBJ whole genome shotgun (WGS) entry which is preliminary data.</text>
</comment>
<dbReference type="EMBL" id="JAAGNC010000215">
    <property type="protein sequence ID" value="NEC62616.1"/>
    <property type="molecule type" value="Genomic_DNA"/>
</dbReference>
<dbReference type="Proteomes" id="UP000470404">
    <property type="component" value="Unassembled WGS sequence"/>
</dbReference>
<dbReference type="Pfam" id="PF13298">
    <property type="entry name" value="LigD_N"/>
    <property type="match status" value="1"/>
</dbReference>
<proteinExistence type="predicted"/>